<organism evidence="5 6">
    <name type="scientific">Tanacetum coccineum</name>
    <dbReference type="NCBI Taxonomy" id="301880"/>
    <lineage>
        <taxon>Eukaryota</taxon>
        <taxon>Viridiplantae</taxon>
        <taxon>Streptophyta</taxon>
        <taxon>Embryophyta</taxon>
        <taxon>Tracheophyta</taxon>
        <taxon>Spermatophyta</taxon>
        <taxon>Magnoliopsida</taxon>
        <taxon>eudicotyledons</taxon>
        <taxon>Gunneridae</taxon>
        <taxon>Pentapetalae</taxon>
        <taxon>asterids</taxon>
        <taxon>campanulids</taxon>
        <taxon>Asterales</taxon>
        <taxon>Asteraceae</taxon>
        <taxon>Asteroideae</taxon>
        <taxon>Anthemideae</taxon>
        <taxon>Anthemidinae</taxon>
        <taxon>Tanacetum</taxon>
    </lineage>
</organism>
<dbReference type="PROSITE" id="PS00141">
    <property type="entry name" value="ASP_PROTEASE"/>
    <property type="match status" value="1"/>
</dbReference>
<dbReference type="InterPro" id="IPR032567">
    <property type="entry name" value="RTL1-rel"/>
</dbReference>
<dbReference type="SUPFAM" id="SSF50630">
    <property type="entry name" value="Acid proteases"/>
    <property type="match status" value="1"/>
</dbReference>
<accession>A0ABQ5J4T4</accession>
<dbReference type="GO" id="GO:0003964">
    <property type="term" value="F:RNA-directed DNA polymerase activity"/>
    <property type="evidence" value="ECO:0007669"/>
    <property type="project" value="UniProtKB-KW"/>
</dbReference>
<dbReference type="Gene3D" id="2.40.70.10">
    <property type="entry name" value="Acid Proteases"/>
    <property type="match status" value="1"/>
</dbReference>
<proteinExistence type="predicted"/>
<evidence type="ECO:0000256" key="1">
    <source>
        <dbReference type="ARBA" id="ARBA00022679"/>
    </source>
</evidence>
<dbReference type="InterPro" id="IPR036397">
    <property type="entry name" value="RNaseH_sf"/>
</dbReference>
<comment type="caution">
    <text evidence="5">The sequence shown here is derived from an EMBL/GenBank/DDBJ whole genome shotgun (WGS) entry which is preliminary data.</text>
</comment>
<keyword evidence="6" id="KW-1185">Reference proteome</keyword>
<keyword evidence="3 5" id="KW-0695">RNA-directed DNA polymerase</keyword>
<dbReference type="Proteomes" id="UP001151760">
    <property type="component" value="Unassembled WGS sequence"/>
</dbReference>
<evidence type="ECO:0000256" key="3">
    <source>
        <dbReference type="ARBA" id="ARBA00022918"/>
    </source>
</evidence>
<dbReference type="EMBL" id="BQNB010021421">
    <property type="protein sequence ID" value="GJU06209.1"/>
    <property type="molecule type" value="Genomic_DNA"/>
</dbReference>
<reference evidence="5" key="2">
    <citation type="submission" date="2022-01" db="EMBL/GenBank/DDBJ databases">
        <authorList>
            <person name="Yamashiro T."/>
            <person name="Shiraishi A."/>
            <person name="Satake H."/>
            <person name="Nakayama K."/>
        </authorList>
    </citation>
    <scope>NUCLEOTIDE SEQUENCE</scope>
</reference>
<reference evidence="5" key="1">
    <citation type="journal article" date="2022" name="Int. J. Mol. Sci.">
        <title>Draft Genome of Tanacetum Coccineum: Genomic Comparison of Closely Related Tanacetum-Family Plants.</title>
        <authorList>
            <person name="Yamashiro T."/>
            <person name="Shiraishi A."/>
            <person name="Nakayama K."/>
            <person name="Satake H."/>
        </authorList>
    </citation>
    <scope>NUCLEOTIDE SEQUENCE</scope>
</reference>
<gene>
    <name evidence="5" type="ORF">Tco_1122639</name>
</gene>
<evidence type="ECO:0000313" key="6">
    <source>
        <dbReference type="Proteomes" id="UP001151760"/>
    </source>
</evidence>
<evidence type="ECO:0000256" key="2">
    <source>
        <dbReference type="ARBA" id="ARBA00022695"/>
    </source>
</evidence>
<feature type="region of interest" description="Disordered" evidence="4">
    <location>
        <begin position="126"/>
        <end position="151"/>
    </location>
</feature>
<sequence>MFLLNQHLVRVLFDSGADRSFISLSLASMLNIPSITVDTFYNIEMADGNLVSTNTVIKGCTLTLLNQPFEIDLMPIKLGSFDVVIGMDWLSKYRLNSLLTRKFHIPIYGETLNQSRYPSYREESMTRGTRRHFRSPRIQNDFPEDLPSTPKRESSKRMFLVNGYYGGEERGISQPDSGKSLQNAVGTTIRQEVQHNTLKPAGQSERTIQTLKDMLRACVIDFGKGWDKHLPLVEFSYNNSYHASIKTAPFEAL</sequence>
<dbReference type="SUPFAM" id="SSF53098">
    <property type="entry name" value="Ribonuclease H-like"/>
    <property type="match status" value="1"/>
</dbReference>
<dbReference type="PANTHER" id="PTHR15503:SF45">
    <property type="entry name" value="RNA-DIRECTED DNA POLYMERASE HOMOLOG"/>
    <property type="match status" value="1"/>
</dbReference>
<dbReference type="Pfam" id="PF08284">
    <property type="entry name" value="RVP_2"/>
    <property type="match status" value="1"/>
</dbReference>
<dbReference type="PANTHER" id="PTHR15503">
    <property type="entry name" value="LDOC1 RELATED"/>
    <property type="match status" value="1"/>
</dbReference>
<dbReference type="InterPro" id="IPR021109">
    <property type="entry name" value="Peptidase_aspartic_dom_sf"/>
</dbReference>
<evidence type="ECO:0000313" key="5">
    <source>
        <dbReference type="EMBL" id="GJU06209.1"/>
    </source>
</evidence>
<dbReference type="CDD" id="cd00303">
    <property type="entry name" value="retropepsin_like"/>
    <property type="match status" value="1"/>
</dbReference>
<name>A0ABQ5J4T4_9ASTR</name>
<protein>
    <submittedName>
        <fullName evidence="5">Reverse transcriptase domain-containing protein</fullName>
    </submittedName>
</protein>
<dbReference type="Gene3D" id="3.30.420.10">
    <property type="entry name" value="Ribonuclease H-like superfamily/Ribonuclease H"/>
    <property type="match status" value="1"/>
</dbReference>
<evidence type="ECO:0000256" key="4">
    <source>
        <dbReference type="SAM" id="MobiDB-lite"/>
    </source>
</evidence>
<keyword evidence="2" id="KW-0548">Nucleotidyltransferase</keyword>
<dbReference type="InterPro" id="IPR001969">
    <property type="entry name" value="Aspartic_peptidase_AS"/>
</dbReference>
<keyword evidence="1" id="KW-0808">Transferase</keyword>
<dbReference type="InterPro" id="IPR012337">
    <property type="entry name" value="RNaseH-like_sf"/>
</dbReference>